<dbReference type="Proteomes" id="UP000245910">
    <property type="component" value="Chromosome I"/>
</dbReference>
<evidence type="ECO:0000313" key="1">
    <source>
        <dbReference type="EMBL" id="CEI65414.1"/>
    </source>
</evidence>
<keyword evidence="2" id="KW-1185">Reference proteome</keyword>
<protein>
    <submittedName>
        <fullName evidence="1">Uncharacterized protein</fullName>
    </submittedName>
</protein>
<dbReference type="PANTHER" id="PTHR37535:SF3">
    <property type="entry name" value="FLUG DOMAIN-CONTAINING PROTEIN"/>
    <property type="match status" value="1"/>
</dbReference>
<dbReference type="Pfam" id="PF11917">
    <property type="entry name" value="DUF3435"/>
    <property type="match status" value="1"/>
</dbReference>
<dbReference type="EMBL" id="LN649229">
    <property type="protein sequence ID" value="CEI65414.1"/>
    <property type="molecule type" value="Genomic_DNA"/>
</dbReference>
<proteinExistence type="predicted"/>
<accession>A0A2L2T3T6</accession>
<dbReference type="InterPro" id="IPR021842">
    <property type="entry name" value="DUF3435"/>
</dbReference>
<sequence length="214" mass="23694">MALEDTLRLLIHTALHNNVLGDGIETWRDLSTLRFPPGMAETSHRIQLNQDMLQVPVLRRIVQHRLTGDAIQIIDLFPWITRLGQHDGIGTKFTGYCLRRGAAYVLAMNVSDDMRCFLMGHNPGSNAYAKYYQSKTSTIDFPSMLRGSDQTSALPRGSILLNRSADALLSPGLFVPVPSGLSLSSDGVKQLLHSNPEAHSACMIKWFGITHPID</sequence>
<dbReference type="PANTHER" id="PTHR37535">
    <property type="entry name" value="FLUG DOMAIN PROTEIN"/>
    <property type="match status" value="1"/>
</dbReference>
<evidence type="ECO:0000313" key="2">
    <source>
        <dbReference type="Proteomes" id="UP000245910"/>
    </source>
</evidence>
<name>A0A2L2T3T6_9HYPO</name>
<dbReference type="AlphaFoldDB" id="A0A2L2T3T6"/>
<organism evidence="1 2">
    <name type="scientific">Fusarium venenatum</name>
    <dbReference type="NCBI Taxonomy" id="56646"/>
    <lineage>
        <taxon>Eukaryota</taxon>
        <taxon>Fungi</taxon>
        <taxon>Dikarya</taxon>
        <taxon>Ascomycota</taxon>
        <taxon>Pezizomycotina</taxon>
        <taxon>Sordariomycetes</taxon>
        <taxon>Hypocreomycetidae</taxon>
        <taxon>Hypocreales</taxon>
        <taxon>Nectriaceae</taxon>
        <taxon>Fusarium</taxon>
    </lineage>
</organism>
<reference evidence="2" key="1">
    <citation type="submission" date="2014-10" db="EMBL/GenBank/DDBJ databases">
        <authorList>
            <person name="King R."/>
        </authorList>
    </citation>
    <scope>NUCLEOTIDE SEQUENCE [LARGE SCALE GENOMIC DNA]</scope>
    <source>
        <strain evidence="2">A3/5</strain>
    </source>
</reference>